<dbReference type="SUPFAM" id="SSF51126">
    <property type="entry name" value="Pectin lyase-like"/>
    <property type="match status" value="1"/>
</dbReference>
<evidence type="ECO:0000313" key="2">
    <source>
        <dbReference type="Proteomes" id="UP000748308"/>
    </source>
</evidence>
<dbReference type="InterPro" id="IPR011050">
    <property type="entry name" value="Pectin_lyase_fold/virulence"/>
</dbReference>
<dbReference type="EMBL" id="VGIY01000014">
    <property type="protein sequence ID" value="MBM3316452.1"/>
    <property type="molecule type" value="Genomic_DNA"/>
</dbReference>
<dbReference type="Proteomes" id="UP000748308">
    <property type="component" value="Unassembled WGS sequence"/>
</dbReference>
<feature type="non-terminal residue" evidence="1">
    <location>
        <position position="1"/>
    </location>
</feature>
<reference evidence="1" key="1">
    <citation type="submission" date="2019-03" db="EMBL/GenBank/DDBJ databases">
        <title>Lake Tanganyika Metagenome-Assembled Genomes (MAGs).</title>
        <authorList>
            <person name="Tran P."/>
        </authorList>
    </citation>
    <scope>NUCLEOTIDE SEQUENCE</scope>
    <source>
        <strain evidence="1">M_DeepCast_400m_m2_100</strain>
    </source>
</reference>
<proteinExistence type="predicted"/>
<comment type="caution">
    <text evidence="1">The sequence shown here is derived from an EMBL/GenBank/DDBJ whole genome shotgun (WGS) entry which is preliminary data.</text>
</comment>
<gene>
    <name evidence="1" type="ORF">FJY75_01240</name>
</gene>
<sequence length="366" mass="37719">DLESQGRAFLIYSTPATLLRIEGITLRAGDPRQLPENQLRGCGGGLAIDGFAPGGTVIVDRCIFEDHVADAGGGAFLHEAEARFSDCIFRRNSATDGAGAYCGQSAAGAGVRFAGCLFHENDYPYPAVGGYGAGVYYSHSTGSVASCTFAGNRAWLGGGILVSTASVVEVDSSLIAFSTEGQGLAVHAGVVTIALCDIFGNEGGDWVGAIAGLLGVDCNISADPLFCDAASGDYSLRDDSPCLPENNGCGLMGALGQGCGAEAGVAEGAGASSRPSLRLTGSPIRYGAAIEITCQLKRPGPARLRLFDPLGRPRATIFEGSLSAGVHRLRPRLERDAQGEPLASGLYWLRLESADGGVSRSLLLVR</sequence>
<dbReference type="InterPro" id="IPR012334">
    <property type="entry name" value="Pectin_lyas_fold"/>
</dbReference>
<evidence type="ECO:0000313" key="1">
    <source>
        <dbReference type="EMBL" id="MBM3316452.1"/>
    </source>
</evidence>
<accession>A0A937X9R6</accession>
<organism evidence="1 2">
    <name type="scientific">Eiseniibacteriota bacterium</name>
    <dbReference type="NCBI Taxonomy" id="2212470"/>
    <lineage>
        <taxon>Bacteria</taxon>
        <taxon>Candidatus Eiseniibacteriota</taxon>
    </lineage>
</organism>
<dbReference type="Gene3D" id="2.160.20.10">
    <property type="entry name" value="Single-stranded right-handed beta-helix, Pectin lyase-like"/>
    <property type="match status" value="1"/>
</dbReference>
<protein>
    <submittedName>
        <fullName evidence="1">Right-handed parallel beta-helix repeat-containing protein</fullName>
    </submittedName>
</protein>
<dbReference type="AlphaFoldDB" id="A0A937X9R6"/>
<name>A0A937X9R6_UNCEI</name>